<dbReference type="AlphaFoldDB" id="A0AAD9L776"/>
<evidence type="ECO:0000256" key="1">
    <source>
        <dbReference type="SAM" id="SignalP"/>
    </source>
</evidence>
<comment type="caution">
    <text evidence="2">The sequence shown here is derived from an EMBL/GenBank/DDBJ whole genome shotgun (WGS) entry which is preliminary data.</text>
</comment>
<gene>
    <name evidence="2" type="ORF">NP493_307g01030</name>
</gene>
<keyword evidence="3" id="KW-1185">Reference proteome</keyword>
<feature type="chain" id="PRO_5042220409" evidence="1">
    <location>
        <begin position="20"/>
        <end position="73"/>
    </location>
</feature>
<accession>A0AAD9L776</accession>
<reference evidence="2" key="1">
    <citation type="journal article" date="2023" name="Mol. Biol. Evol.">
        <title>Third-Generation Sequencing Reveals the Adaptive Role of the Epigenome in Three Deep-Sea Polychaetes.</title>
        <authorList>
            <person name="Perez M."/>
            <person name="Aroh O."/>
            <person name="Sun Y."/>
            <person name="Lan Y."/>
            <person name="Juniper S.K."/>
            <person name="Young C.R."/>
            <person name="Angers B."/>
            <person name="Qian P.Y."/>
        </authorList>
    </citation>
    <scope>NUCLEOTIDE SEQUENCE</scope>
    <source>
        <strain evidence="2">R07B-5</strain>
    </source>
</reference>
<evidence type="ECO:0000313" key="2">
    <source>
        <dbReference type="EMBL" id="KAK2183540.1"/>
    </source>
</evidence>
<dbReference type="EMBL" id="JAODUO010000307">
    <property type="protein sequence ID" value="KAK2183540.1"/>
    <property type="molecule type" value="Genomic_DNA"/>
</dbReference>
<protein>
    <submittedName>
        <fullName evidence="2">Uncharacterized protein</fullName>
    </submittedName>
</protein>
<feature type="signal peptide" evidence="1">
    <location>
        <begin position="1"/>
        <end position="19"/>
    </location>
</feature>
<keyword evidence="1" id="KW-0732">Signal</keyword>
<name>A0AAD9L776_RIDPI</name>
<proteinExistence type="predicted"/>
<sequence>MNSLVLLVVLLVGVAVSRADRMQECLDACEVKYRQCLACPETENTMCKANKKLCNDSCWGLYGGGDEDYEDVF</sequence>
<organism evidence="2 3">
    <name type="scientific">Ridgeia piscesae</name>
    <name type="common">Tubeworm</name>
    <dbReference type="NCBI Taxonomy" id="27915"/>
    <lineage>
        <taxon>Eukaryota</taxon>
        <taxon>Metazoa</taxon>
        <taxon>Spiralia</taxon>
        <taxon>Lophotrochozoa</taxon>
        <taxon>Annelida</taxon>
        <taxon>Polychaeta</taxon>
        <taxon>Sedentaria</taxon>
        <taxon>Canalipalpata</taxon>
        <taxon>Sabellida</taxon>
        <taxon>Siboglinidae</taxon>
        <taxon>Ridgeia</taxon>
    </lineage>
</organism>
<dbReference type="Proteomes" id="UP001209878">
    <property type="component" value="Unassembled WGS sequence"/>
</dbReference>
<evidence type="ECO:0000313" key="3">
    <source>
        <dbReference type="Proteomes" id="UP001209878"/>
    </source>
</evidence>